<reference evidence="4 6" key="4">
    <citation type="submission" date="2019-04" db="EMBL/GenBank/DDBJ databases">
        <title>A reverse ecology approach based on a biological definition of microbial populations.</title>
        <authorList>
            <person name="Arevalo P."/>
            <person name="Vaninsberghe D."/>
            <person name="Elsherbini J."/>
            <person name="Gore J."/>
            <person name="Polz M."/>
        </authorList>
    </citation>
    <scope>NUCLEOTIDE SEQUENCE [LARGE SCALE GENOMIC DNA]</scope>
    <source>
        <strain evidence="4 6">10N.222.45.A8</strain>
    </source>
</reference>
<sequence length="325" mass="36817">MRILIGAIVIVLSILLSACTDKAITSSSEKSHDVTNIKDTTPNNTYIQAPTTESTASQSSLESHEKEQDNLQTQSIPKPSQKQKASTAEDPKETKKQKDAIKKEPKLANEKPLEQKQKTPKKLQVEKENNNSSHQPLVFPEFYAPEKYKHPLRHSKKLNFMIGEDSKGSYLYGEGPIVPGAFKKFIAYVEHYKSQGVDLKRFMLHSPGGVLDEGLKIGEYILQNNWNTDADKYMRCYSTCGFIYAAGSTKYIQTGAEVGFHRPYIPGVADTPEFIDEVYKKYQAYWAAIDGNKGLYDKFMSEYGRDEMLILKTNNIDNYIPVEKY</sequence>
<dbReference type="Proteomes" id="UP000235579">
    <property type="component" value="Unassembled WGS sequence"/>
</dbReference>
<evidence type="ECO:0000256" key="2">
    <source>
        <dbReference type="SAM" id="SignalP"/>
    </source>
</evidence>
<dbReference type="EMBL" id="SYVV01000010">
    <property type="protein sequence ID" value="TKG34618.1"/>
    <property type="molecule type" value="Genomic_DNA"/>
</dbReference>
<organism evidence="3 5">
    <name type="scientific">Vibrio tasmaniensis</name>
    <dbReference type="NCBI Taxonomy" id="212663"/>
    <lineage>
        <taxon>Bacteria</taxon>
        <taxon>Pseudomonadati</taxon>
        <taxon>Pseudomonadota</taxon>
        <taxon>Gammaproteobacteria</taxon>
        <taxon>Vibrionales</taxon>
        <taxon>Vibrionaceae</taxon>
        <taxon>Vibrio</taxon>
    </lineage>
</organism>
<dbReference type="Gene3D" id="3.90.226.10">
    <property type="entry name" value="2-enoyl-CoA Hydratase, Chain A, domain 1"/>
    <property type="match status" value="1"/>
</dbReference>
<feature type="compositionally biased region" description="Basic and acidic residues" evidence="1">
    <location>
        <begin position="87"/>
        <end position="129"/>
    </location>
</feature>
<evidence type="ECO:0000313" key="4">
    <source>
        <dbReference type="EMBL" id="TKG34618.1"/>
    </source>
</evidence>
<accession>A0A2N7NJB7</accession>
<name>A0A2N7NJB7_9VIBR</name>
<evidence type="ECO:0000313" key="5">
    <source>
        <dbReference type="Proteomes" id="UP000235579"/>
    </source>
</evidence>
<protein>
    <submittedName>
        <fullName evidence="3">Uncharacterized protein</fullName>
    </submittedName>
</protein>
<dbReference type="Proteomes" id="UP000308018">
    <property type="component" value="Unassembled WGS sequence"/>
</dbReference>
<keyword evidence="2" id="KW-0732">Signal</keyword>
<feature type="compositionally biased region" description="Polar residues" evidence="1">
    <location>
        <begin position="37"/>
        <end position="61"/>
    </location>
</feature>
<evidence type="ECO:0000256" key="1">
    <source>
        <dbReference type="SAM" id="MobiDB-lite"/>
    </source>
</evidence>
<gene>
    <name evidence="3" type="ORF">BCS92_13580</name>
    <name evidence="4" type="ORF">FC057_08915</name>
</gene>
<dbReference type="InterPro" id="IPR029045">
    <property type="entry name" value="ClpP/crotonase-like_dom_sf"/>
</dbReference>
<dbReference type="RefSeq" id="WP_102257815.1">
    <property type="nucleotide sequence ID" value="NZ_MDBP01000038.1"/>
</dbReference>
<feature type="compositionally biased region" description="Polar residues" evidence="1">
    <location>
        <begin position="70"/>
        <end position="86"/>
    </location>
</feature>
<dbReference type="EMBL" id="MDBP01000038">
    <property type="protein sequence ID" value="PMP15039.1"/>
    <property type="molecule type" value="Genomic_DNA"/>
</dbReference>
<reference evidence="3" key="2">
    <citation type="submission" date="2016-07" db="EMBL/GenBank/DDBJ databases">
        <authorList>
            <person name="Wan K."/>
            <person name="Booth B."/>
            <person name="Spirohn K."/>
            <person name="Hao T."/>
            <person name="Hu Y."/>
            <person name="Calderwood M."/>
            <person name="Hill D."/>
            <person name="Mohr S."/>
            <person name="Vidal M."/>
            <person name="Celniker S."/>
            <person name="Perrimon N."/>
        </authorList>
    </citation>
    <scope>NUCLEOTIDE SEQUENCE</scope>
    <source>
        <strain evidence="3">10N.222.48.A2</strain>
    </source>
</reference>
<reference evidence="5" key="1">
    <citation type="submission" date="2016-07" db="EMBL/GenBank/DDBJ databases">
        <title>Nontailed viruses are major unrecognized killers of bacteria in the ocean.</title>
        <authorList>
            <person name="Kauffman K."/>
            <person name="Hussain F."/>
            <person name="Yang J."/>
            <person name="Arevalo P."/>
            <person name="Brown J."/>
            <person name="Cutler M."/>
            <person name="Kelly L."/>
            <person name="Polz M.F."/>
        </authorList>
    </citation>
    <scope>NUCLEOTIDE SEQUENCE [LARGE SCALE GENOMIC DNA]</scope>
    <source>
        <strain evidence="5">10N.222.48.A2</strain>
    </source>
</reference>
<evidence type="ECO:0000313" key="3">
    <source>
        <dbReference type="EMBL" id="PMP15039.1"/>
    </source>
</evidence>
<feature type="region of interest" description="Disordered" evidence="1">
    <location>
        <begin position="25"/>
        <end position="136"/>
    </location>
</feature>
<dbReference type="SUPFAM" id="SSF52096">
    <property type="entry name" value="ClpP/crotonase"/>
    <property type="match status" value="1"/>
</dbReference>
<feature type="signal peptide" evidence="2">
    <location>
        <begin position="1"/>
        <end position="18"/>
    </location>
</feature>
<comment type="caution">
    <text evidence="3">The sequence shown here is derived from an EMBL/GenBank/DDBJ whole genome shotgun (WGS) entry which is preliminary data.</text>
</comment>
<dbReference type="PROSITE" id="PS51257">
    <property type="entry name" value="PROKAR_LIPOPROTEIN"/>
    <property type="match status" value="1"/>
</dbReference>
<proteinExistence type="predicted"/>
<evidence type="ECO:0000313" key="6">
    <source>
        <dbReference type="Proteomes" id="UP000308018"/>
    </source>
</evidence>
<dbReference type="AlphaFoldDB" id="A0A2N7NJB7"/>
<feature type="chain" id="PRO_5030054240" evidence="2">
    <location>
        <begin position="19"/>
        <end position="325"/>
    </location>
</feature>
<reference evidence="3" key="3">
    <citation type="journal article" date="2018" name="Nature">
        <title>A major lineage of non-tailed dsDNA viruses as unrecognized killers of marine bacteria.</title>
        <authorList>
            <person name="Kauffman K.M."/>
            <person name="Hussain F.A."/>
            <person name="Yang J."/>
            <person name="Arevalo P."/>
            <person name="Brown J.M."/>
            <person name="Chang W.K."/>
            <person name="VanInsberghe D."/>
            <person name="Elsherbini J."/>
            <person name="Sharma R.S."/>
            <person name="Cutler M.B."/>
            <person name="Kelly L."/>
            <person name="Polz M.F."/>
        </authorList>
    </citation>
    <scope>NUCLEOTIDE SEQUENCE</scope>
    <source>
        <strain evidence="3">10N.222.48.A2</strain>
    </source>
</reference>